<dbReference type="EMBL" id="MDTU01000001">
    <property type="protein sequence ID" value="ODN43278.1"/>
    <property type="molecule type" value="Genomic_DNA"/>
</dbReference>
<evidence type="ECO:0000313" key="2">
    <source>
        <dbReference type="Proteomes" id="UP000094329"/>
    </source>
</evidence>
<sequence length="74" mass="7872">MLGNYKMTVVIALVVVIILGIAFLNGESTTSKSGAVSCENLENQTQEECAKEIKASLKSQKSAEATTDRHSQGV</sequence>
<organism evidence="1 2">
    <name type="scientific">Piscirickettsia litoralis</name>
    <dbReference type="NCBI Taxonomy" id="1891921"/>
    <lineage>
        <taxon>Bacteria</taxon>
        <taxon>Pseudomonadati</taxon>
        <taxon>Pseudomonadota</taxon>
        <taxon>Gammaproteobacteria</taxon>
        <taxon>Thiotrichales</taxon>
        <taxon>Piscirickettsiaceae</taxon>
        <taxon>Piscirickettsia</taxon>
    </lineage>
</organism>
<evidence type="ECO:0000313" key="1">
    <source>
        <dbReference type="EMBL" id="ODN43278.1"/>
    </source>
</evidence>
<comment type="caution">
    <text evidence="1">The sequence shown here is derived from an EMBL/GenBank/DDBJ whole genome shotgun (WGS) entry which is preliminary data.</text>
</comment>
<name>A0ABX3A4A5_9GAMM</name>
<dbReference type="RefSeq" id="WP_069313076.1">
    <property type="nucleotide sequence ID" value="NZ_MDTU01000001.1"/>
</dbReference>
<protein>
    <submittedName>
        <fullName evidence="1">Uncharacterized protein</fullName>
    </submittedName>
</protein>
<reference evidence="1 2" key="1">
    <citation type="submission" date="2016-08" db="EMBL/GenBank/DDBJ databases">
        <title>Draft genome sequence of Candidatus Piscirickettsia litoralis, from seawater.</title>
        <authorList>
            <person name="Wan X."/>
            <person name="Lee A.J."/>
            <person name="Hou S."/>
            <person name="Donachie S.P."/>
        </authorList>
    </citation>
    <scope>NUCLEOTIDE SEQUENCE [LARGE SCALE GENOMIC DNA]</scope>
    <source>
        <strain evidence="1 2">Y2</strain>
    </source>
</reference>
<gene>
    <name evidence="1" type="ORF">BGC07_10555</name>
</gene>
<proteinExistence type="predicted"/>
<keyword evidence="2" id="KW-1185">Reference proteome</keyword>
<dbReference type="Proteomes" id="UP000094329">
    <property type="component" value="Unassembled WGS sequence"/>
</dbReference>
<accession>A0ABX3A4A5</accession>